<keyword evidence="3" id="KW-0399">Innate immunity</keyword>
<dbReference type="Proteomes" id="UP001562425">
    <property type="component" value="Unassembled WGS sequence"/>
</dbReference>
<evidence type="ECO:0000256" key="9">
    <source>
        <dbReference type="RuleBase" id="RU363034"/>
    </source>
</evidence>
<proteinExistence type="inferred from homology"/>
<feature type="signal peptide" evidence="10">
    <location>
        <begin position="1"/>
        <end position="22"/>
    </location>
</feature>
<reference evidence="12 13" key="1">
    <citation type="submission" date="2024-05" db="EMBL/GenBank/DDBJ databases">
        <title>Culex pipiens pipiens assembly and annotation.</title>
        <authorList>
            <person name="Alout H."/>
            <person name="Durand T."/>
        </authorList>
    </citation>
    <scope>NUCLEOTIDE SEQUENCE [LARGE SCALE GENOMIC DNA]</scope>
    <source>
        <strain evidence="12">HA-2024</strain>
        <tissue evidence="12">Whole body</tissue>
    </source>
</reference>
<keyword evidence="5" id="KW-0391">Immunity</keyword>
<keyword evidence="7" id="KW-0325">Glycoprotein</keyword>
<dbReference type="Pfam" id="PF05444">
    <property type="entry name" value="DUF753"/>
    <property type="match status" value="2"/>
</dbReference>
<dbReference type="InterPro" id="IPR033116">
    <property type="entry name" value="TRYPSIN_SER"/>
</dbReference>
<dbReference type="InterPro" id="IPR018114">
    <property type="entry name" value="TRYPSIN_HIS"/>
</dbReference>
<dbReference type="PANTHER" id="PTHR24260:SF147">
    <property type="entry name" value="EG:BACR7A4.3 PROTEIN-RELATED"/>
    <property type="match status" value="1"/>
</dbReference>
<evidence type="ECO:0000256" key="5">
    <source>
        <dbReference type="ARBA" id="ARBA00022859"/>
    </source>
</evidence>
<evidence type="ECO:0000256" key="2">
    <source>
        <dbReference type="ARBA" id="ARBA00022525"/>
    </source>
</evidence>
<sequence>MLRQTTFTFGLILVLLTNEILAANMHCLQCSSESDENCAEGTHPTSECLPEEDSCFTRLVGGHVVRGCLLDLPLDECLNDKTCRSCVGNGCNTAYWPKCHHCGSGDVGCDEEQLGSPEFCGQIAGSNYCYARLNGGQVTRGCGFQDELCVAEPESCQICFNDGCNGLARDALKPTKCQTTLNDPLCVSCQGDNCNDKRWLRCHQCKVTTLDSSCSAEQVDSAMFCAYYRESNRCYTRVLNGFFERGCLSDLDENVNVCNETGIEKCNICDGQACNSRVNSAAIRRQTFVDDPPPDYFKRSSLDDCVQRFHYNTSLPFTSVHNGDPVAPGEYKAFASIGWTRSTGRVDYLCGGTLITLSYVLTAAHCSVDSENKRPDTVRLGDVDLSTNVGDQNAQQIPIKRFVRHPEYKAARAYHDIALIELERAAEPSDFVCRACLWTLPDIGYDRLTVMGFGTTEFGSDLSKMLLKADLMPLSKSDCQERFPPNRKISEGILDSQFCAADPTKDSCAGDSGGPLLVDLVDSGNIGATYKKVSFVAGVVSLGTGCNDGSLGIYTRVSSYLNWIESTTGATFNITECPRNIECRLHYPDVESKIVSQNVDPKFRVKLLQQEQSEDSICSGTLIDYRHVITSAECGMLQPKFIDLQGNVVAITKVTIHNDFNAKTLQNNLALLTLAQFLSREATDQASYLPACPWKKETLPQGEDIYVSGLEQFGYRENYLFINATLVNDNRCPKGSLCTENPQDIVPGICKLDQGGPVTNYVRSRFDKFVPSIYAVNSRGSGCSGKGNIFEATPLAAHYKWIESQILSHVVDTLNSQQTWNQQEFYENSTCLPPTGGLGRCVPDGRCRQLIIDNRHQLSNIKICKFDGQTSVVCCPNSYL</sequence>
<dbReference type="Gene3D" id="2.40.10.10">
    <property type="entry name" value="Trypsin-like serine proteases"/>
    <property type="match status" value="2"/>
</dbReference>
<keyword evidence="2" id="KW-0964">Secreted</keyword>
<dbReference type="InterPro" id="IPR043504">
    <property type="entry name" value="Peptidase_S1_PA_chymotrypsin"/>
</dbReference>
<evidence type="ECO:0000313" key="12">
    <source>
        <dbReference type="EMBL" id="KAL1384645.1"/>
    </source>
</evidence>
<gene>
    <name evidence="12" type="ORF">pipiens_012999</name>
</gene>
<evidence type="ECO:0000256" key="8">
    <source>
        <dbReference type="ARBA" id="ARBA00024195"/>
    </source>
</evidence>
<dbReference type="InterPro" id="IPR001314">
    <property type="entry name" value="Peptidase_S1A"/>
</dbReference>
<dbReference type="GO" id="GO:0045087">
    <property type="term" value="P:innate immune response"/>
    <property type="evidence" value="ECO:0007669"/>
    <property type="project" value="UniProtKB-KW"/>
</dbReference>
<keyword evidence="6" id="KW-1015">Disulfide bond</keyword>
<dbReference type="GO" id="GO:0006508">
    <property type="term" value="P:proteolysis"/>
    <property type="evidence" value="ECO:0007669"/>
    <property type="project" value="UniProtKB-KW"/>
</dbReference>
<dbReference type="InterPro" id="IPR009003">
    <property type="entry name" value="Peptidase_S1_PA"/>
</dbReference>
<dbReference type="GO" id="GO:0005576">
    <property type="term" value="C:extracellular region"/>
    <property type="evidence" value="ECO:0007669"/>
    <property type="project" value="UniProtKB-SubCell"/>
</dbReference>
<feature type="domain" description="Peptidase S1" evidence="11">
    <location>
        <begin position="603"/>
        <end position="807"/>
    </location>
</feature>
<dbReference type="FunFam" id="2.40.10.10:FF:000028">
    <property type="entry name" value="Serine protease easter"/>
    <property type="match status" value="1"/>
</dbReference>
<dbReference type="CDD" id="cd00190">
    <property type="entry name" value="Tryp_SPc"/>
    <property type="match status" value="1"/>
</dbReference>
<dbReference type="GO" id="GO:0008236">
    <property type="term" value="F:serine-type peptidase activity"/>
    <property type="evidence" value="ECO:0007669"/>
    <property type="project" value="UniProtKB-KW"/>
</dbReference>
<protein>
    <recommendedName>
        <fullName evidence="11">Peptidase S1 domain-containing protein</fullName>
    </recommendedName>
</protein>
<feature type="chain" id="PRO_5044788071" description="Peptidase S1 domain-containing protein" evidence="10">
    <location>
        <begin position="23"/>
        <end position="880"/>
    </location>
</feature>
<evidence type="ECO:0000256" key="10">
    <source>
        <dbReference type="SAM" id="SignalP"/>
    </source>
</evidence>
<comment type="caution">
    <text evidence="12">The sequence shown here is derived from an EMBL/GenBank/DDBJ whole genome shotgun (WGS) entry which is preliminary data.</text>
</comment>
<keyword evidence="9" id="KW-0720">Serine protease</keyword>
<keyword evidence="9" id="KW-0645">Protease</keyword>
<evidence type="ECO:0000256" key="7">
    <source>
        <dbReference type="ARBA" id="ARBA00023180"/>
    </source>
</evidence>
<evidence type="ECO:0000256" key="3">
    <source>
        <dbReference type="ARBA" id="ARBA00022588"/>
    </source>
</evidence>
<accession>A0ABD1D054</accession>
<keyword evidence="9" id="KW-0378">Hydrolase</keyword>
<dbReference type="PANTHER" id="PTHR24260">
    <property type="match status" value="1"/>
</dbReference>
<comment type="similarity">
    <text evidence="8">Belongs to the peptidase S1 family. CLIP subfamily.</text>
</comment>
<keyword evidence="4 10" id="KW-0732">Signal</keyword>
<dbReference type="PROSITE" id="PS00134">
    <property type="entry name" value="TRYPSIN_HIS"/>
    <property type="match status" value="1"/>
</dbReference>
<evidence type="ECO:0000256" key="4">
    <source>
        <dbReference type="ARBA" id="ARBA00022729"/>
    </source>
</evidence>
<dbReference type="Pfam" id="PF00089">
    <property type="entry name" value="Trypsin"/>
    <property type="match status" value="2"/>
</dbReference>
<dbReference type="InterPro" id="IPR001254">
    <property type="entry name" value="Trypsin_dom"/>
</dbReference>
<dbReference type="PRINTS" id="PR00722">
    <property type="entry name" value="CHYMOTRYPSIN"/>
</dbReference>
<evidence type="ECO:0000313" key="13">
    <source>
        <dbReference type="Proteomes" id="UP001562425"/>
    </source>
</evidence>
<name>A0ABD1D054_CULPP</name>
<feature type="domain" description="Peptidase S1" evidence="11">
    <location>
        <begin position="320"/>
        <end position="569"/>
    </location>
</feature>
<dbReference type="EMBL" id="JBEHCU010008333">
    <property type="protein sequence ID" value="KAL1384645.1"/>
    <property type="molecule type" value="Genomic_DNA"/>
</dbReference>
<evidence type="ECO:0000256" key="1">
    <source>
        <dbReference type="ARBA" id="ARBA00004613"/>
    </source>
</evidence>
<comment type="subcellular location">
    <subcellularLocation>
        <location evidence="1">Secreted</location>
    </subcellularLocation>
</comment>
<dbReference type="PROSITE" id="PS00135">
    <property type="entry name" value="TRYPSIN_SER"/>
    <property type="match status" value="1"/>
</dbReference>
<evidence type="ECO:0000259" key="11">
    <source>
        <dbReference type="PROSITE" id="PS50240"/>
    </source>
</evidence>
<dbReference type="InterPro" id="IPR051333">
    <property type="entry name" value="CLIP_Serine_Protease"/>
</dbReference>
<dbReference type="SMART" id="SM00020">
    <property type="entry name" value="Tryp_SPc"/>
    <property type="match status" value="1"/>
</dbReference>
<dbReference type="AlphaFoldDB" id="A0ABD1D054"/>
<dbReference type="PROSITE" id="PS50240">
    <property type="entry name" value="TRYPSIN_DOM"/>
    <property type="match status" value="2"/>
</dbReference>
<dbReference type="InterPro" id="IPR008472">
    <property type="entry name" value="DUF753"/>
</dbReference>
<dbReference type="SUPFAM" id="SSF50494">
    <property type="entry name" value="Trypsin-like serine proteases"/>
    <property type="match status" value="2"/>
</dbReference>
<keyword evidence="13" id="KW-1185">Reference proteome</keyword>
<organism evidence="12 13">
    <name type="scientific">Culex pipiens pipiens</name>
    <name type="common">Northern house mosquito</name>
    <dbReference type="NCBI Taxonomy" id="38569"/>
    <lineage>
        <taxon>Eukaryota</taxon>
        <taxon>Metazoa</taxon>
        <taxon>Ecdysozoa</taxon>
        <taxon>Arthropoda</taxon>
        <taxon>Hexapoda</taxon>
        <taxon>Insecta</taxon>
        <taxon>Pterygota</taxon>
        <taxon>Neoptera</taxon>
        <taxon>Endopterygota</taxon>
        <taxon>Diptera</taxon>
        <taxon>Nematocera</taxon>
        <taxon>Culicoidea</taxon>
        <taxon>Culicidae</taxon>
        <taxon>Culicinae</taxon>
        <taxon>Culicini</taxon>
        <taxon>Culex</taxon>
        <taxon>Culex</taxon>
    </lineage>
</organism>
<evidence type="ECO:0000256" key="6">
    <source>
        <dbReference type="ARBA" id="ARBA00023157"/>
    </source>
</evidence>